<evidence type="ECO:0000256" key="1">
    <source>
        <dbReference type="SAM" id="SignalP"/>
    </source>
</evidence>
<reference evidence="2" key="2">
    <citation type="submission" date="2020-11" db="EMBL/GenBank/DDBJ databases">
        <authorList>
            <person name="McCartney M.A."/>
            <person name="Auch B."/>
            <person name="Kono T."/>
            <person name="Mallez S."/>
            <person name="Becker A."/>
            <person name="Gohl D.M."/>
            <person name="Silverstein K.A.T."/>
            <person name="Koren S."/>
            <person name="Bechman K.B."/>
            <person name="Herman A."/>
            <person name="Abrahante J.E."/>
            <person name="Garbe J."/>
        </authorList>
    </citation>
    <scope>NUCLEOTIDE SEQUENCE</scope>
    <source>
        <strain evidence="2">Duluth1</strain>
        <tissue evidence="2">Whole animal</tissue>
    </source>
</reference>
<dbReference type="AlphaFoldDB" id="A0A9D4C6Y7"/>
<gene>
    <name evidence="2" type="ORF">DPMN_060984</name>
</gene>
<reference evidence="2" key="1">
    <citation type="journal article" date="2019" name="bioRxiv">
        <title>The Genome of the Zebra Mussel, Dreissena polymorpha: A Resource for Invasive Species Research.</title>
        <authorList>
            <person name="McCartney M.A."/>
            <person name="Auch B."/>
            <person name="Kono T."/>
            <person name="Mallez S."/>
            <person name="Zhang Y."/>
            <person name="Obille A."/>
            <person name="Becker A."/>
            <person name="Abrahante J.E."/>
            <person name="Garbe J."/>
            <person name="Badalamenti J.P."/>
            <person name="Herman A."/>
            <person name="Mangelson H."/>
            <person name="Liachko I."/>
            <person name="Sullivan S."/>
            <person name="Sone E.D."/>
            <person name="Koren S."/>
            <person name="Silverstein K.A.T."/>
            <person name="Beckman K.B."/>
            <person name="Gohl D.M."/>
        </authorList>
    </citation>
    <scope>NUCLEOTIDE SEQUENCE</scope>
    <source>
        <strain evidence="2">Duluth1</strain>
        <tissue evidence="2">Whole animal</tissue>
    </source>
</reference>
<feature type="chain" id="PRO_5039654746" description="Secreted protein" evidence="1">
    <location>
        <begin position="26"/>
        <end position="75"/>
    </location>
</feature>
<keyword evidence="1" id="KW-0732">Signal</keyword>
<keyword evidence="3" id="KW-1185">Reference proteome</keyword>
<evidence type="ECO:0000313" key="2">
    <source>
        <dbReference type="EMBL" id="KAH3718185.1"/>
    </source>
</evidence>
<evidence type="ECO:0008006" key="4">
    <source>
        <dbReference type="Google" id="ProtNLM"/>
    </source>
</evidence>
<evidence type="ECO:0000313" key="3">
    <source>
        <dbReference type="Proteomes" id="UP000828390"/>
    </source>
</evidence>
<dbReference type="Proteomes" id="UP000828390">
    <property type="component" value="Unassembled WGS sequence"/>
</dbReference>
<feature type="signal peptide" evidence="1">
    <location>
        <begin position="1"/>
        <end position="25"/>
    </location>
</feature>
<organism evidence="2 3">
    <name type="scientific">Dreissena polymorpha</name>
    <name type="common">Zebra mussel</name>
    <name type="synonym">Mytilus polymorpha</name>
    <dbReference type="NCBI Taxonomy" id="45954"/>
    <lineage>
        <taxon>Eukaryota</taxon>
        <taxon>Metazoa</taxon>
        <taxon>Spiralia</taxon>
        <taxon>Lophotrochozoa</taxon>
        <taxon>Mollusca</taxon>
        <taxon>Bivalvia</taxon>
        <taxon>Autobranchia</taxon>
        <taxon>Heteroconchia</taxon>
        <taxon>Euheterodonta</taxon>
        <taxon>Imparidentia</taxon>
        <taxon>Neoheterodontei</taxon>
        <taxon>Myida</taxon>
        <taxon>Dreissenoidea</taxon>
        <taxon>Dreissenidae</taxon>
        <taxon>Dreissena</taxon>
    </lineage>
</organism>
<name>A0A9D4C6Y7_DREPO</name>
<accession>A0A9D4C6Y7</accession>
<dbReference type="EMBL" id="JAIWYP010000013">
    <property type="protein sequence ID" value="KAH3718185.1"/>
    <property type="molecule type" value="Genomic_DNA"/>
</dbReference>
<protein>
    <recommendedName>
        <fullName evidence="4">Secreted protein</fullName>
    </recommendedName>
</protein>
<comment type="caution">
    <text evidence="2">The sequence shown here is derived from an EMBL/GenBank/DDBJ whole genome shotgun (WGS) entry which is preliminary data.</text>
</comment>
<proteinExistence type="predicted"/>
<sequence length="75" mass="8628">MAITHFSLKVTIAVRLAQWLVHVHSLLNLGNPGSIPVHRSFRWGKNNKLLKNLSNHFSMRRCSTVTYTHTEKGIY</sequence>